<dbReference type="EMBL" id="KX943191">
    <property type="protein sequence ID" value="AQA29362.1"/>
    <property type="molecule type" value="Genomic_DNA"/>
</dbReference>
<protein>
    <submittedName>
        <fullName evidence="6">Tyrosinase P</fullName>
    </submittedName>
</protein>
<dbReference type="SUPFAM" id="SSF48056">
    <property type="entry name" value="Di-copper centre-containing domain"/>
    <property type="match status" value="1"/>
</dbReference>
<feature type="signal peptide" evidence="2">
    <location>
        <begin position="1"/>
        <end position="18"/>
    </location>
</feature>
<dbReference type="PANTHER" id="PTHR11474:SF116">
    <property type="entry name" value="TYROSINASE"/>
    <property type="match status" value="1"/>
</dbReference>
<dbReference type="PROSITE" id="PS00497">
    <property type="entry name" value="TYROSINASE_1"/>
    <property type="match status" value="1"/>
</dbReference>
<feature type="domain" description="Tyrosinase copper-binding" evidence="3">
    <location>
        <begin position="127"/>
        <end position="144"/>
    </location>
</feature>
<dbReference type="GO" id="GO:0046872">
    <property type="term" value="F:metal ion binding"/>
    <property type="evidence" value="ECO:0007669"/>
    <property type="project" value="UniProtKB-KW"/>
</dbReference>
<dbReference type="GeneID" id="71983448"/>
<dbReference type="PROSITE" id="PS00498">
    <property type="entry name" value="TYROSINASE_2"/>
    <property type="match status" value="1"/>
</dbReference>
<sequence length="394" mass="44074">MRFATLAGLVTTATLATAQAPSINDYSAADIASGAAFQDISDIADASIRSNIGSRVNAQCTYENADVRREWRTLSQATRKSFTDAVVCLQNMEPQIMTAAQAADYPGVKSRWDEYVATHINYTMNIHDTADFFAWHRAFVHYLEEDLQTLCGYTGIMPYWNWAEDSAAPQDSPLFTGDAYSMGSNGEFVAGRTDTWVAQQDVTFPPGLGGGCIESGPFSDMVVNLGPLDLPNADNVASSFQYNPRCLERDINPWFSNNYNTWKNVTEVILENIYLEDFQWRLQGYNSDTDKFGVHGGGHWQIGGSMMDFHSSPADPLFYLHHGMVDRVWTIWQNLDIYRRQDIIQGTANLGCSVPDCPAMQLSDELPFGFVRSANPVFRTMMDTFAGPLCYRYE</sequence>
<dbReference type="InterPro" id="IPR008922">
    <property type="entry name" value="Di-copper_centre_dom_sf"/>
</dbReference>
<keyword evidence="7" id="KW-1185">Reference proteome</keyword>
<name>A0A1P8YXV9_PASFU</name>
<keyword evidence="1" id="KW-0479">Metal-binding</keyword>
<organism evidence="5">
    <name type="scientific">Passalora fulva</name>
    <name type="common">Tomato leaf mold</name>
    <name type="synonym">Cladosporium fulvum</name>
    <dbReference type="NCBI Taxonomy" id="5499"/>
    <lineage>
        <taxon>Eukaryota</taxon>
        <taxon>Fungi</taxon>
        <taxon>Dikarya</taxon>
        <taxon>Ascomycota</taxon>
        <taxon>Pezizomycotina</taxon>
        <taxon>Dothideomycetes</taxon>
        <taxon>Dothideomycetidae</taxon>
        <taxon>Mycosphaerellales</taxon>
        <taxon>Mycosphaerellaceae</taxon>
        <taxon>Fulvia</taxon>
    </lineage>
</organism>
<dbReference type="AlphaFoldDB" id="A0A1P8YXV9"/>
<reference evidence="5" key="1">
    <citation type="submission" date="2016-10" db="EMBL/GenBank/DDBJ databases">
        <title>Novel effectors identified in the apoplast of Cladosporium fulvum-infected tomato.</title>
        <authorList>
            <person name="Mesarich C.H."/>
            <person name="de Wit P.J.G.M."/>
        </authorList>
    </citation>
    <scope>NUCLEOTIDE SEQUENCE</scope>
    <source>
        <strain evidence="5">0WU</strain>
    </source>
</reference>
<evidence type="ECO:0000313" key="6">
    <source>
        <dbReference type="EMBL" id="UJO14155.1"/>
    </source>
</evidence>
<reference evidence="6" key="2">
    <citation type="submission" date="2021-12" db="EMBL/GenBank/DDBJ databases">
        <authorList>
            <person name="Zaccaron A."/>
            <person name="Stergiopoulos I."/>
        </authorList>
    </citation>
    <scope>NUCLEOTIDE SEQUENCE</scope>
    <source>
        <strain evidence="6">Race5_Kim</strain>
    </source>
</reference>
<dbReference type="Pfam" id="PF00264">
    <property type="entry name" value="Tyrosinase"/>
    <property type="match status" value="1"/>
</dbReference>
<dbReference type="OMA" id="FNFLAWH"/>
<dbReference type="OrthoDB" id="6132182at2759"/>
<dbReference type="PRINTS" id="PR00092">
    <property type="entry name" value="TYROSINASE"/>
</dbReference>
<dbReference type="Gene3D" id="1.10.1280.10">
    <property type="entry name" value="Di-copper center containing domain from catechol oxidase"/>
    <property type="match status" value="1"/>
</dbReference>
<dbReference type="InterPro" id="IPR050316">
    <property type="entry name" value="Tyrosinase/Hemocyanin"/>
</dbReference>
<reference evidence="6" key="3">
    <citation type="journal article" date="2022" name="Microb. Genom.">
        <title>A chromosome-scale genome assembly of the tomato pathogen Cladosporium fulvum reveals a compartmentalized genome architecture and the presence of a dispensable chromosome.</title>
        <authorList>
            <person name="Zaccaron A.Z."/>
            <person name="Chen L.H."/>
            <person name="Samaras A."/>
            <person name="Stergiopoulos I."/>
        </authorList>
    </citation>
    <scope>NUCLEOTIDE SEQUENCE</scope>
    <source>
        <strain evidence="6">Race5_Kim</strain>
    </source>
</reference>
<evidence type="ECO:0000256" key="1">
    <source>
        <dbReference type="ARBA" id="ARBA00022723"/>
    </source>
</evidence>
<evidence type="ECO:0000259" key="3">
    <source>
        <dbReference type="PROSITE" id="PS00497"/>
    </source>
</evidence>
<dbReference type="PANTHER" id="PTHR11474">
    <property type="entry name" value="TYROSINASE FAMILY MEMBER"/>
    <property type="match status" value="1"/>
</dbReference>
<dbReference type="GO" id="GO:0016491">
    <property type="term" value="F:oxidoreductase activity"/>
    <property type="evidence" value="ECO:0007669"/>
    <property type="project" value="InterPro"/>
</dbReference>
<dbReference type="EMBL" id="CP090164">
    <property type="protein sequence ID" value="UJO14155.1"/>
    <property type="molecule type" value="Genomic_DNA"/>
</dbReference>
<dbReference type="RefSeq" id="XP_047758521.1">
    <property type="nucleotide sequence ID" value="XM_047902718.1"/>
</dbReference>
<feature type="domain" description="Tyrosinase copper-binding" evidence="4">
    <location>
        <begin position="315"/>
        <end position="326"/>
    </location>
</feature>
<proteinExistence type="predicted"/>
<dbReference type="KEGG" id="ffu:CLAFUR5_03570"/>
<keyword evidence="2" id="KW-0732">Signal</keyword>
<evidence type="ECO:0000313" key="7">
    <source>
        <dbReference type="Proteomes" id="UP000756132"/>
    </source>
</evidence>
<evidence type="ECO:0000259" key="4">
    <source>
        <dbReference type="PROSITE" id="PS00498"/>
    </source>
</evidence>
<evidence type="ECO:0000313" key="5">
    <source>
        <dbReference type="EMBL" id="AQA29362.1"/>
    </source>
</evidence>
<dbReference type="Proteomes" id="UP000756132">
    <property type="component" value="Chromosome 2"/>
</dbReference>
<evidence type="ECO:0000256" key="2">
    <source>
        <dbReference type="SAM" id="SignalP"/>
    </source>
</evidence>
<accession>A0A1P8YXV9</accession>
<feature type="chain" id="PRO_5040573481" evidence="2">
    <location>
        <begin position="19"/>
        <end position="394"/>
    </location>
</feature>
<gene>
    <name evidence="6" type="ORF">CLAFUR5_03570</name>
</gene>
<dbReference type="InterPro" id="IPR002227">
    <property type="entry name" value="Tyrosinase_Cu-bd"/>
</dbReference>